<feature type="domain" description="Major facilitator superfamily (MFS) profile" evidence="5">
    <location>
        <begin position="22"/>
        <end position="408"/>
    </location>
</feature>
<accession>A0A059E6M9</accession>
<evidence type="ECO:0000256" key="1">
    <source>
        <dbReference type="ARBA" id="ARBA00022692"/>
    </source>
</evidence>
<dbReference type="Gene3D" id="1.20.1250.20">
    <property type="entry name" value="MFS general substrate transporter like domains"/>
    <property type="match status" value="1"/>
</dbReference>
<gene>
    <name evidence="6" type="ORF">HY36_13935</name>
</gene>
<dbReference type="STRING" id="1280948.HY36_13935"/>
<evidence type="ECO:0000313" key="6">
    <source>
        <dbReference type="EMBL" id="KCZ63589.1"/>
    </source>
</evidence>
<reference evidence="6 7" key="1">
    <citation type="journal article" date="2014" name="Antonie Van Leeuwenhoek">
        <title>Hyphomonas beringensis sp. nov. and Hyphomonas chukchiensis sp. nov., isolated from surface seawater of the Bering Sea and Chukchi Sea.</title>
        <authorList>
            <person name="Li C."/>
            <person name="Lai Q."/>
            <person name="Li G."/>
            <person name="Dong C."/>
            <person name="Wang J."/>
            <person name="Liao Y."/>
            <person name="Shao Z."/>
        </authorList>
    </citation>
    <scope>NUCLEOTIDE SEQUENCE [LARGE SCALE GENOMIC DNA]</scope>
    <source>
        <strain evidence="6 7">22II1-22F38</strain>
    </source>
</reference>
<evidence type="ECO:0000259" key="5">
    <source>
        <dbReference type="PROSITE" id="PS50850"/>
    </source>
</evidence>
<dbReference type="eggNOG" id="COG2814">
    <property type="taxonomic scope" value="Bacteria"/>
</dbReference>
<dbReference type="InterPro" id="IPR011701">
    <property type="entry name" value="MFS"/>
</dbReference>
<evidence type="ECO:0000256" key="4">
    <source>
        <dbReference type="SAM" id="Phobius"/>
    </source>
</evidence>
<evidence type="ECO:0000256" key="2">
    <source>
        <dbReference type="ARBA" id="ARBA00022989"/>
    </source>
</evidence>
<dbReference type="GO" id="GO:0022857">
    <property type="term" value="F:transmembrane transporter activity"/>
    <property type="evidence" value="ECO:0007669"/>
    <property type="project" value="InterPro"/>
</dbReference>
<dbReference type="EMBL" id="AWFH01000005">
    <property type="protein sequence ID" value="KCZ63589.1"/>
    <property type="molecule type" value="Genomic_DNA"/>
</dbReference>
<comment type="caution">
    <text evidence="6">The sequence shown here is derived from an EMBL/GenBank/DDBJ whole genome shotgun (WGS) entry which is preliminary data.</text>
</comment>
<feature type="transmembrane region" description="Helical" evidence="4">
    <location>
        <begin position="376"/>
        <end position="400"/>
    </location>
</feature>
<proteinExistence type="predicted"/>
<feature type="transmembrane region" description="Helical" evidence="4">
    <location>
        <begin position="352"/>
        <end position="370"/>
    </location>
</feature>
<feature type="transmembrane region" description="Helical" evidence="4">
    <location>
        <begin position="60"/>
        <end position="80"/>
    </location>
</feature>
<feature type="transmembrane region" description="Helical" evidence="4">
    <location>
        <begin position="175"/>
        <end position="192"/>
    </location>
</feature>
<feature type="transmembrane region" description="Helical" evidence="4">
    <location>
        <begin position="293"/>
        <end position="312"/>
    </location>
</feature>
<dbReference type="AlphaFoldDB" id="A0A059E6M9"/>
<evidence type="ECO:0000313" key="7">
    <source>
        <dbReference type="Proteomes" id="UP000024547"/>
    </source>
</evidence>
<dbReference type="Proteomes" id="UP000024547">
    <property type="component" value="Unassembled WGS sequence"/>
</dbReference>
<sequence length="417" mass="44511">MSSVPPGQPGSEADYRQLSRRDLWLLTLACAVVTANAYYIHPIIALVADDFGVSASEIGLVPALNQIALAFGIFLLLPLGDRFSNRTLATIFAAGQFVGMAAMAFATDFRVFVAGSTFLGFSTITPYLLPAYASKRVSLARLGQTTATLTTGVISGILVARVGGGLLGEHYGWRSVYYVATALMAAVTLLLPRIMDARQKRSAEGERQGYVSLILSLFPVVRRHPEVVLSGTMQGLAFGIFLAVWLGLGLYLTSPEMGYGADVVGYLAALGLINMFTTPILGQWADRIGPRRLRAVVALVQFTGVCLLGVLGHNVWTLLVPLMLMNVVGPLIDVTGRMTFLSQPPDVRTRLMTAYIILMFIGGGLGSWLGTSVYEIWGWSGTATMALVMSAALLALAVVATRLDPKRGASSGKELDG</sequence>
<feature type="transmembrane region" description="Helical" evidence="4">
    <location>
        <begin position="263"/>
        <end position="281"/>
    </location>
</feature>
<dbReference type="PANTHER" id="PTHR42910">
    <property type="entry name" value="TRANSPORTER SCO4007-RELATED"/>
    <property type="match status" value="1"/>
</dbReference>
<dbReference type="PATRIC" id="fig|1280948.3.peg.1026"/>
<feature type="transmembrane region" description="Helical" evidence="4">
    <location>
        <begin position="227"/>
        <end position="251"/>
    </location>
</feature>
<keyword evidence="7" id="KW-1185">Reference proteome</keyword>
<dbReference type="CDD" id="cd17324">
    <property type="entry name" value="MFS_NepI_like"/>
    <property type="match status" value="1"/>
</dbReference>
<dbReference type="PROSITE" id="PS50850">
    <property type="entry name" value="MFS"/>
    <property type="match status" value="1"/>
</dbReference>
<keyword evidence="3 4" id="KW-0472">Membrane</keyword>
<dbReference type="SUPFAM" id="SSF103473">
    <property type="entry name" value="MFS general substrate transporter"/>
    <property type="match status" value="1"/>
</dbReference>
<feature type="transmembrane region" description="Helical" evidence="4">
    <location>
        <begin position="87"/>
        <end position="106"/>
    </location>
</feature>
<organism evidence="6 7">
    <name type="scientific">Hyphomonas atlantica</name>
    <dbReference type="NCBI Taxonomy" id="1280948"/>
    <lineage>
        <taxon>Bacteria</taxon>
        <taxon>Pseudomonadati</taxon>
        <taxon>Pseudomonadota</taxon>
        <taxon>Alphaproteobacteria</taxon>
        <taxon>Hyphomonadales</taxon>
        <taxon>Hyphomonadaceae</taxon>
        <taxon>Hyphomonas</taxon>
    </lineage>
</organism>
<keyword evidence="2 4" id="KW-1133">Transmembrane helix</keyword>
<dbReference type="PANTHER" id="PTHR42910:SF1">
    <property type="entry name" value="MAJOR FACILITATOR SUPERFAMILY (MFS) PROFILE DOMAIN-CONTAINING PROTEIN"/>
    <property type="match status" value="1"/>
</dbReference>
<feature type="transmembrane region" description="Helical" evidence="4">
    <location>
        <begin position="112"/>
        <end position="133"/>
    </location>
</feature>
<dbReference type="RefSeq" id="WP_241764148.1">
    <property type="nucleotide sequence ID" value="NZ_AWFH01000005.1"/>
</dbReference>
<name>A0A059E6M9_9PROT</name>
<feature type="transmembrane region" description="Helical" evidence="4">
    <location>
        <begin position="145"/>
        <end position="163"/>
    </location>
</feature>
<keyword evidence="1 4" id="KW-0812">Transmembrane</keyword>
<dbReference type="InterPro" id="IPR020846">
    <property type="entry name" value="MFS_dom"/>
</dbReference>
<feature type="transmembrane region" description="Helical" evidence="4">
    <location>
        <begin position="23"/>
        <end position="40"/>
    </location>
</feature>
<protein>
    <recommendedName>
        <fullName evidence="5">Major facilitator superfamily (MFS) profile domain-containing protein</fullName>
    </recommendedName>
</protein>
<dbReference type="InterPro" id="IPR036259">
    <property type="entry name" value="MFS_trans_sf"/>
</dbReference>
<dbReference type="Pfam" id="PF07690">
    <property type="entry name" value="MFS_1"/>
    <property type="match status" value="1"/>
</dbReference>
<evidence type="ECO:0000256" key="3">
    <source>
        <dbReference type="ARBA" id="ARBA00023136"/>
    </source>
</evidence>